<name>A0A4P2Q310_SORCE</name>
<dbReference type="Proteomes" id="UP000295781">
    <property type="component" value="Chromosome"/>
</dbReference>
<dbReference type="EMBL" id="CP012670">
    <property type="protein sequence ID" value="AUX23376.1"/>
    <property type="molecule type" value="Genomic_DNA"/>
</dbReference>
<evidence type="ECO:0008006" key="4">
    <source>
        <dbReference type="Google" id="ProtNLM"/>
    </source>
</evidence>
<dbReference type="SUPFAM" id="SSF48613">
    <property type="entry name" value="Heme oxygenase-like"/>
    <property type="match status" value="1"/>
</dbReference>
<sequence>MLLGKDEFKSALRGTLERNITLDNPIFADLMVGEPNWKLLRFMTLQGYQLTKHFLIYVENLFFYCPLPRHKRLLLHNLYEEETGRLSRTKNHVELMHDFIRAIGVSDEERDAVEPLPATRELIEYRLEHVRDPRRYHIGAAAVMIASEGQNLETRAGEARHSALGRRYGLSDKDALFFSVHQKEDVGHVREGIELVSDLCDTEQMQEEALHAVDHTCKLFYRMYEGIGQAYREMS</sequence>
<dbReference type="PANTHER" id="PTHR40279:SF3">
    <property type="entry name" value="4-AMINOBENZOATE SYNTHASE"/>
    <property type="match status" value="1"/>
</dbReference>
<organism evidence="2 3">
    <name type="scientific">Sorangium cellulosum</name>
    <name type="common">Polyangium cellulosum</name>
    <dbReference type="NCBI Taxonomy" id="56"/>
    <lineage>
        <taxon>Bacteria</taxon>
        <taxon>Pseudomonadati</taxon>
        <taxon>Myxococcota</taxon>
        <taxon>Polyangia</taxon>
        <taxon>Polyangiales</taxon>
        <taxon>Polyangiaceae</taxon>
        <taxon>Sorangium</taxon>
    </lineage>
</organism>
<keyword evidence="1" id="KW-0560">Oxidoreductase</keyword>
<accession>A0A4P2Q310</accession>
<dbReference type="PANTHER" id="PTHR40279">
    <property type="entry name" value="PQQC-LIKE PROTEIN"/>
    <property type="match status" value="1"/>
</dbReference>
<dbReference type="Pfam" id="PF14518">
    <property type="entry name" value="Haem_oxygenas_2"/>
    <property type="match status" value="1"/>
</dbReference>
<proteinExistence type="predicted"/>
<evidence type="ECO:0000313" key="3">
    <source>
        <dbReference type="Proteomes" id="UP000295781"/>
    </source>
</evidence>
<protein>
    <recommendedName>
        <fullName evidence="4">Pyrroloquinoline quinone biosynthesis protein PqqC</fullName>
    </recommendedName>
</protein>
<dbReference type="RefSeq" id="WP_129348497.1">
    <property type="nucleotide sequence ID" value="NZ_CP012670.1"/>
</dbReference>
<dbReference type="Gene3D" id="1.20.910.10">
    <property type="entry name" value="Heme oxygenase-like"/>
    <property type="match status" value="1"/>
</dbReference>
<dbReference type="SMART" id="SM01236">
    <property type="entry name" value="Haem_oxygenase_2"/>
    <property type="match status" value="1"/>
</dbReference>
<reference evidence="2 3" key="1">
    <citation type="submission" date="2015-09" db="EMBL/GenBank/DDBJ databases">
        <title>Sorangium comparison.</title>
        <authorList>
            <person name="Zaburannyi N."/>
            <person name="Bunk B."/>
            <person name="Overmann J."/>
            <person name="Mueller R."/>
        </authorList>
    </citation>
    <scope>NUCLEOTIDE SEQUENCE [LARGE SCALE GENOMIC DNA]</scope>
    <source>
        <strain evidence="2 3">So ceGT47</strain>
    </source>
</reference>
<dbReference type="InterPro" id="IPR039068">
    <property type="entry name" value="PqqC-like"/>
</dbReference>
<evidence type="ECO:0000256" key="1">
    <source>
        <dbReference type="ARBA" id="ARBA00023002"/>
    </source>
</evidence>
<dbReference type="AlphaFoldDB" id="A0A4P2Q310"/>
<dbReference type="InterPro" id="IPR016084">
    <property type="entry name" value="Haem_Oase-like_multi-hlx"/>
</dbReference>
<gene>
    <name evidence="2" type="ORF">SOCEGT47_039010</name>
</gene>
<dbReference type="GO" id="GO:0016491">
    <property type="term" value="F:oxidoreductase activity"/>
    <property type="evidence" value="ECO:0007669"/>
    <property type="project" value="UniProtKB-KW"/>
</dbReference>
<dbReference type="OrthoDB" id="8617600at2"/>
<evidence type="ECO:0000313" key="2">
    <source>
        <dbReference type="EMBL" id="AUX23376.1"/>
    </source>
</evidence>